<dbReference type="InterPro" id="IPR002933">
    <property type="entry name" value="Peptidase_M20"/>
</dbReference>
<name>A0A2G2WRX0_CAPBA</name>
<dbReference type="AlphaFoldDB" id="A0A2G2WRX0"/>
<evidence type="ECO:0000313" key="2">
    <source>
        <dbReference type="Proteomes" id="UP000224567"/>
    </source>
</evidence>
<reference evidence="1 2" key="1">
    <citation type="journal article" date="2017" name="Genome Biol.">
        <title>New reference genome sequences of hot pepper reveal the massive evolution of plant disease-resistance genes by retroduplication.</title>
        <authorList>
            <person name="Kim S."/>
            <person name="Park J."/>
            <person name="Yeom S.I."/>
            <person name="Kim Y.M."/>
            <person name="Seo E."/>
            <person name="Kim K.T."/>
            <person name="Kim M.S."/>
            <person name="Lee J.M."/>
            <person name="Cheong K."/>
            <person name="Shin H.S."/>
            <person name="Kim S.B."/>
            <person name="Han K."/>
            <person name="Lee J."/>
            <person name="Park M."/>
            <person name="Lee H.A."/>
            <person name="Lee H.Y."/>
            <person name="Lee Y."/>
            <person name="Oh S."/>
            <person name="Lee J.H."/>
            <person name="Choi E."/>
            <person name="Choi E."/>
            <person name="Lee S.E."/>
            <person name="Jeon J."/>
            <person name="Kim H."/>
            <person name="Choi G."/>
            <person name="Song H."/>
            <person name="Lee J."/>
            <person name="Lee S.C."/>
            <person name="Kwon J.K."/>
            <person name="Lee H.Y."/>
            <person name="Koo N."/>
            <person name="Hong Y."/>
            <person name="Kim R.W."/>
            <person name="Kang W.H."/>
            <person name="Huh J.H."/>
            <person name="Kang B.C."/>
            <person name="Yang T.J."/>
            <person name="Lee Y.H."/>
            <person name="Bennetzen J.L."/>
            <person name="Choi D."/>
        </authorList>
    </citation>
    <scope>NUCLEOTIDE SEQUENCE [LARGE SCALE GENOMIC DNA]</scope>
    <source>
        <strain evidence="2">cv. PBC81</strain>
    </source>
</reference>
<dbReference type="PANTHER" id="PTHR45892">
    <property type="entry name" value="AMINOACYLASE-1"/>
    <property type="match status" value="1"/>
</dbReference>
<dbReference type="Proteomes" id="UP000224567">
    <property type="component" value="Unassembled WGS sequence"/>
</dbReference>
<reference evidence="2" key="2">
    <citation type="journal article" date="2017" name="J. Anim. Genet.">
        <title>Multiple reference genome sequences of hot pepper reveal the massive evolution of plant disease resistance genes by retroduplication.</title>
        <authorList>
            <person name="Kim S."/>
            <person name="Park J."/>
            <person name="Yeom S.-I."/>
            <person name="Kim Y.-M."/>
            <person name="Seo E."/>
            <person name="Kim K.-T."/>
            <person name="Kim M.-S."/>
            <person name="Lee J.M."/>
            <person name="Cheong K."/>
            <person name="Shin H.-S."/>
            <person name="Kim S.-B."/>
            <person name="Han K."/>
            <person name="Lee J."/>
            <person name="Park M."/>
            <person name="Lee H.-A."/>
            <person name="Lee H.-Y."/>
            <person name="Lee Y."/>
            <person name="Oh S."/>
            <person name="Lee J.H."/>
            <person name="Choi E."/>
            <person name="Choi E."/>
            <person name="Lee S.E."/>
            <person name="Jeon J."/>
            <person name="Kim H."/>
            <person name="Choi G."/>
            <person name="Song H."/>
            <person name="Lee J."/>
            <person name="Lee S.-C."/>
            <person name="Kwon J.-K."/>
            <person name="Lee H.-Y."/>
            <person name="Koo N."/>
            <person name="Hong Y."/>
            <person name="Kim R.W."/>
            <person name="Kang W.-H."/>
            <person name="Huh J.H."/>
            <person name="Kang B.-C."/>
            <person name="Yang T.-J."/>
            <person name="Lee Y.-H."/>
            <person name="Bennetzen J.L."/>
            <person name="Choi D."/>
        </authorList>
    </citation>
    <scope>NUCLEOTIDE SEQUENCE [LARGE SCALE GENOMIC DNA]</scope>
    <source>
        <strain evidence="2">cv. PBC81</strain>
    </source>
</reference>
<dbReference type="OrthoDB" id="1303271at2759"/>
<gene>
    <name evidence="1" type="ORF">CQW23_12192</name>
</gene>
<dbReference type="PANTHER" id="PTHR45892:SF3">
    <property type="entry name" value="PUTATIVE-RELATED"/>
    <property type="match status" value="1"/>
</dbReference>
<dbReference type="Pfam" id="PF01546">
    <property type="entry name" value="Peptidase_M20"/>
    <property type="match status" value="1"/>
</dbReference>
<dbReference type="STRING" id="33114.A0A2G2WRX0"/>
<dbReference type="GO" id="GO:0004046">
    <property type="term" value="F:aminoacylase activity"/>
    <property type="evidence" value="ECO:0007669"/>
    <property type="project" value="TreeGrafter"/>
</dbReference>
<accession>A0A2G2WRX0</accession>
<proteinExistence type="predicted"/>
<dbReference type="EMBL" id="MLFT02000005">
    <property type="protein sequence ID" value="PHT47984.1"/>
    <property type="molecule type" value="Genomic_DNA"/>
</dbReference>
<sequence>MRSINVAFKGHKSRLKNCHFYAYTNDEIRRAKRPTSIPEPVFENLLKHWHSEEAEEKMKKNKGALSNKEFFVVTRRRKPDRAYKDTSEEITSKIVEMERVDTQESEDGTQSIDAFTTVMGPDHPGRKRLDKLEERMQQIMNAQRDVIECEVTMNIIAQLQRLNPGLTLDRNMLGFNVHSSGEALANQPINRSSVSSNNQGYLPIVLSIDIAPVPATLQLDSIPSLPSILFNSHLNFVPVEPEKWTHLSFFTLMTSDGKIFARAQDDKCIGMQYFEAIKAIQNFDPDFVPLRNVHIVYVPDEEVGGFDGMSKFVELKEFEELNIGKPWHMVIKAVGTPEHRSKLERLDMVLYDNTVMENLMKSIEVITKFRESKFDIVKAGLATNSEAYSFHDLVQHSWGVSKDSSWKVNDKEKHLGFTRYLNNDLLRKDSVTMSDEMETKLQPTHHGNDVDEKYPFPWMGIVANLPIEWKDGGYVGKSGSGLRDSVNVCIDVVVIENMKIGYEETHIKKNKDSTRGDWVEPRARIAYKTQPTSEDGTMVQPSPAELNNMWTTVLGGLKNGRTYGTGDLQSSSSPSLFSSFSSTLQTMEDMEAMKKKIMELTQKCAANDARFAKFNKLEELVKKHMPQVFRDEEDNESDDN</sequence>
<dbReference type="SUPFAM" id="SSF53187">
    <property type="entry name" value="Zn-dependent exopeptidases"/>
    <property type="match status" value="1"/>
</dbReference>
<organism evidence="1 2">
    <name type="scientific">Capsicum baccatum</name>
    <name type="common">Peruvian pepper</name>
    <dbReference type="NCBI Taxonomy" id="33114"/>
    <lineage>
        <taxon>Eukaryota</taxon>
        <taxon>Viridiplantae</taxon>
        <taxon>Streptophyta</taxon>
        <taxon>Embryophyta</taxon>
        <taxon>Tracheophyta</taxon>
        <taxon>Spermatophyta</taxon>
        <taxon>Magnoliopsida</taxon>
        <taxon>eudicotyledons</taxon>
        <taxon>Gunneridae</taxon>
        <taxon>Pentapetalae</taxon>
        <taxon>asterids</taxon>
        <taxon>lamiids</taxon>
        <taxon>Solanales</taxon>
        <taxon>Solanaceae</taxon>
        <taxon>Solanoideae</taxon>
        <taxon>Capsiceae</taxon>
        <taxon>Capsicum</taxon>
    </lineage>
</organism>
<comment type="caution">
    <text evidence="1">The sequence shown here is derived from an EMBL/GenBank/DDBJ whole genome shotgun (WGS) entry which is preliminary data.</text>
</comment>
<dbReference type="InterPro" id="IPR052083">
    <property type="entry name" value="Aminoacylase-1_M20A"/>
</dbReference>
<protein>
    <submittedName>
        <fullName evidence="1">Uncharacterized protein</fullName>
    </submittedName>
</protein>
<keyword evidence="2" id="KW-1185">Reference proteome</keyword>
<dbReference type="Gene3D" id="3.40.630.10">
    <property type="entry name" value="Zn peptidases"/>
    <property type="match status" value="1"/>
</dbReference>
<evidence type="ECO:0000313" key="1">
    <source>
        <dbReference type="EMBL" id="PHT47984.1"/>
    </source>
</evidence>